<evidence type="ECO:0000313" key="2">
    <source>
        <dbReference type="EMBL" id="KAK9092601.1"/>
    </source>
</evidence>
<evidence type="ECO:0000256" key="1">
    <source>
        <dbReference type="SAM" id="Phobius"/>
    </source>
</evidence>
<keyword evidence="1" id="KW-0812">Transmembrane</keyword>
<feature type="transmembrane region" description="Helical" evidence="1">
    <location>
        <begin position="31"/>
        <end position="51"/>
    </location>
</feature>
<keyword evidence="3" id="KW-1185">Reference proteome</keyword>
<proteinExistence type="predicted"/>
<protein>
    <submittedName>
        <fullName evidence="2">Uncharacterized protein</fullName>
    </submittedName>
</protein>
<reference evidence="2 3" key="1">
    <citation type="submission" date="2024-01" db="EMBL/GenBank/DDBJ databases">
        <title>Genome assemblies of Stephania.</title>
        <authorList>
            <person name="Yang L."/>
        </authorList>
    </citation>
    <scope>NUCLEOTIDE SEQUENCE [LARGE SCALE GENOMIC DNA]</scope>
    <source>
        <strain evidence="2">YNDBR</strain>
        <tissue evidence="2">Leaf</tissue>
    </source>
</reference>
<dbReference type="EMBL" id="JBBNAF010000012">
    <property type="protein sequence ID" value="KAK9092601.1"/>
    <property type="molecule type" value="Genomic_DNA"/>
</dbReference>
<keyword evidence="1" id="KW-0472">Membrane</keyword>
<accession>A0AAP0EFQ1</accession>
<dbReference type="Proteomes" id="UP001420932">
    <property type="component" value="Unassembled WGS sequence"/>
</dbReference>
<gene>
    <name evidence="2" type="ORF">Syun_027512</name>
</gene>
<evidence type="ECO:0000313" key="3">
    <source>
        <dbReference type="Proteomes" id="UP001420932"/>
    </source>
</evidence>
<dbReference type="AlphaFoldDB" id="A0AAP0EFQ1"/>
<organism evidence="2 3">
    <name type="scientific">Stephania yunnanensis</name>
    <dbReference type="NCBI Taxonomy" id="152371"/>
    <lineage>
        <taxon>Eukaryota</taxon>
        <taxon>Viridiplantae</taxon>
        <taxon>Streptophyta</taxon>
        <taxon>Embryophyta</taxon>
        <taxon>Tracheophyta</taxon>
        <taxon>Spermatophyta</taxon>
        <taxon>Magnoliopsida</taxon>
        <taxon>Ranunculales</taxon>
        <taxon>Menispermaceae</taxon>
        <taxon>Menispermoideae</taxon>
        <taxon>Cissampelideae</taxon>
        <taxon>Stephania</taxon>
    </lineage>
</organism>
<comment type="caution">
    <text evidence="2">The sequence shown here is derived from an EMBL/GenBank/DDBJ whole genome shotgun (WGS) entry which is preliminary data.</text>
</comment>
<sequence>MTSLCISLKKLMTSLCISFSPLLVLTELRFLLLYMALALEQLYILICFLYVQIDREILGYSVSS</sequence>
<name>A0AAP0EFQ1_9MAGN</name>
<keyword evidence="1" id="KW-1133">Transmembrane helix</keyword>